<keyword evidence="2" id="KW-1185">Reference proteome</keyword>
<sequence>MAVEAISRKDYREDRLTTATRADWHRICLELLRICTLVRDIDDRIRYKADEVKTCMGSPESTSYLQGLVLKMARVFDNTDASRSANKLGLKTI</sequence>
<proteinExistence type="predicted"/>
<accession>A0A2Z6R4G4</accession>
<name>A0A2Z6R4G4_9GLOM</name>
<evidence type="ECO:0000313" key="2">
    <source>
        <dbReference type="Proteomes" id="UP000247702"/>
    </source>
</evidence>
<evidence type="ECO:0000313" key="1">
    <source>
        <dbReference type="EMBL" id="GBB97000.1"/>
    </source>
</evidence>
<organism evidence="1 2">
    <name type="scientific">Rhizophagus clarus</name>
    <dbReference type="NCBI Taxonomy" id="94130"/>
    <lineage>
        <taxon>Eukaryota</taxon>
        <taxon>Fungi</taxon>
        <taxon>Fungi incertae sedis</taxon>
        <taxon>Mucoromycota</taxon>
        <taxon>Glomeromycotina</taxon>
        <taxon>Glomeromycetes</taxon>
        <taxon>Glomerales</taxon>
        <taxon>Glomeraceae</taxon>
        <taxon>Rhizophagus</taxon>
    </lineage>
</organism>
<comment type="caution">
    <text evidence="1">The sequence shown here is derived from an EMBL/GenBank/DDBJ whole genome shotgun (WGS) entry which is preliminary data.</text>
</comment>
<protein>
    <submittedName>
        <fullName evidence="1">Uncharacterized protein</fullName>
    </submittedName>
</protein>
<dbReference type="EMBL" id="BEXD01002111">
    <property type="protein sequence ID" value="GBB97000.1"/>
    <property type="molecule type" value="Genomic_DNA"/>
</dbReference>
<gene>
    <name evidence="1" type="ORF">RclHR1_28990001</name>
</gene>
<dbReference type="Proteomes" id="UP000247702">
    <property type="component" value="Unassembled WGS sequence"/>
</dbReference>
<dbReference type="AlphaFoldDB" id="A0A2Z6R4G4"/>
<dbReference type="STRING" id="94130.A0A2Z6R4G4"/>
<reference evidence="1 2" key="1">
    <citation type="submission" date="2017-11" db="EMBL/GenBank/DDBJ databases">
        <title>The genome of Rhizophagus clarus HR1 reveals common genetic basis of auxotrophy among arbuscular mycorrhizal fungi.</title>
        <authorList>
            <person name="Kobayashi Y."/>
        </authorList>
    </citation>
    <scope>NUCLEOTIDE SEQUENCE [LARGE SCALE GENOMIC DNA]</scope>
    <source>
        <strain evidence="1 2">HR1</strain>
    </source>
</reference>